<protein>
    <submittedName>
        <fullName evidence="1">Uncharacterized protein</fullName>
    </submittedName>
</protein>
<proteinExistence type="predicted"/>
<evidence type="ECO:0000313" key="2">
    <source>
        <dbReference type="Proteomes" id="UP000692954"/>
    </source>
</evidence>
<sequence>MIYDSKISQRINIQQQSGIKKFIRSEQEIKRIIIQENQEWRKLIDSQMKFFQKYMLQEMDMKLMEFQGND</sequence>
<name>A0A8S1QLR7_9CILI</name>
<dbReference type="Proteomes" id="UP000692954">
    <property type="component" value="Unassembled WGS sequence"/>
</dbReference>
<reference evidence="1" key="1">
    <citation type="submission" date="2021-01" db="EMBL/GenBank/DDBJ databases">
        <authorList>
            <consortium name="Genoscope - CEA"/>
            <person name="William W."/>
        </authorList>
    </citation>
    <scope>NUCLEOTIDE SEQUENCE</scope>
</reference>
<accession>A0A8S1QLR7</accession>
<organism evidence="1 2">
    <name type="scientific">Paramecium sonneborni</name>
    <dbReference type="NCBI Taxonomy" id="65129"/>
    <lineage>
        <taxon>Eukaryota</taxon>
        <taxon>Sar</taxon>
        <taxon>Alveolata</taxon>
        <taxon>Ciliophora</taxon>
        <taxon>Intramacronucleata</taxon>
        <taxon>Oligohymenophorea</taxon>
        <taxon>Peniculida</taxon>
        <taxon>Parameciidae</taxon>
        <taxon>Paramecium</taxon>
    </lineage>
</organism>
<gene>
    <name evidence="1" type="ORF">PSON_ATCC_30995.1.T1100063</name>
</gene>
<dbReference type="EMBL" id="CAJJDN010000110">
    <property type="protein sequence ID" value="CAD8116144.1"/>
    <property type="molecule type" value="Genomic_DNA"/>
</dbReference>
<comment type="caution">
    <text evidence="1">The sequence shown here is derived from an EMBL/GenBank/DDBJ whole genome shotgun (WGS) entry which is preliminary data.</text>
</comment>
<dbReference type="AlphaFoldDB" id="A0A8S1QLR7"/>
<keyword evidence="2" id="KW-1185">Reference proteome</keyword>
<evidence type="ECO:0000313" key="1">
    <source>
        <dbReference type="EMBL" id="CAD8116144.1"/>
    </source>
</evidence>